<gene>
    <name evidence="7" type="ORF">NM125_10030</name>
</gene>
<keyword evidence="5" id="KW-0472">Membrane</keyword>
<dbReference type="AlphaFoldDB" id="A0A9X2RFT2"/>
<dbReference type="GO" id="GO:0006935">
    <property type="term" value="P:chemotaxis"/>
    <property type="evidence" value="ECO:0007669"/>
    <property type="project" value="UniProtKB-KW"/>
</dbReference>
<keyword evidence="3" id="KW-0807">Transducer</keyword>
<dbReference type="GO" id="GO:0007165">
    <property type="term" value="P:signal transduction"/>
    <property type="evidence" value="ECO:0007669"/>
    <property type="project" value="UniProtKB-KW"/>
</dbReference>
<dbReference type="GO" id="GO:0004888">
    <property type="term" value="F:transmembrane signaling receptor activity"/>
    <property type="evidence" value="ECO:0007669"/>
    <property type="project" value="TreeGrafter"/>
</dbReference>
<dbReference type="SUPFAM" id="SSF58104">
    <property type="entry name" value="Methyl-accepting chemotaxis protein (MCP) signaling domain"/>
    <property type="match status" value="1"/>
</dbReference>
<dbReference type="InterPro" id="IPR024478">
    <property type="entry name" value="HlyB_4HB_MCP"/>
</dbReference>
<evidence type="ECO:0000256" key="2">
    <source>
        <dbReference type="ARBA" id="ARBA00029447"/>
    </source>
</evidence>
<evidence type="ECO:0000256" key="1">
    <source>
        <dbReference type="ARBA" id="ARBA00022500"/>
    </source>
</evidence>
<dbReference type="PROSITE" id="PS50111">
    <property type="entry name" value="CHEMOTAXIS_TRANSDUC_2"/>
    <property type="match status" value="1"/>
</dbReference>
<dbReference type="PANTHER" id="PTHR43531:SF11">
    <property type="entry name" value="METHYL-ACCEPTING CHEMOTAXIS PROTEIN 3"/>
    <property type="match status" value="1"/>
</dbReference>
<evidence type="ECO:0000256" key="3">
    <source>
        <dbReference type="PROSITE-ProRule" id="PRU00284"/>
    </source>
</evidence>
<dbReference type="SMART" id="SM00283">
    <property type="entry name" value="MA"/>
    <property type="match status" value="1"/>
</dbReference>
<feature type="transmembrane region" description="Helical" evidence="5">
    <location>
        <begin position="208"/>
        <end position="231"/>
    </location>
</feature>
<dbReference type="Pfam" id="PF00015">
    <property type="entry name" value="MCPsignal"/>
    <property type="match status" value="1"/>
</dbReference>
<organism evidence="7 8">
    <name type="scientific">Gracilimonas sediminicola</name>
    <dbReference type="NCBI Taxonomy" id="2952158"/>
    <lineage>
        <taxon>Bacteria</taxon>
        <taxon>Pseudomonadati</taxon>
        <taxon>Balneolota</taxon>
        <taxon>Balneolia</taxon>
        <taxon>Balneolales</taxon>
        <taxon>Balneolaceae</taxon>
        <taxon>Gracilimonas</taxon>
    </lineage>
</organism>
<dbReference type="EMBL" id="JANDBC010000002">
    <property type="protein sequence ID" value="MCP9291912.1"/>
    <property type="molecule type" value="Genomic_DNA"/>
</dbReference>
<dbReference type="CDD" id="cd11386">
    <property type="entry name" value="MCP_signal"/>
    <property type="match status" value="1"/>
</dbReference>
<keyword evidence="5" id="KW-0812">Transmembrane</keyword>
<feature type="domain" description="Methyl-accepting transducer" evidence="6">
    <location>
        <begin position="249"/>
        <end position="478"/>
    </location>
</feature>
<protein>
    <submittedName>
        <fullName evidence="7">Methyl-accepting chemotaxis protein</fullName>
    </submittedName>
</protein>
<feature type="transmembrane region" description="Helical" evidence="5">
    <location>
        <begin position="20"/>
        <end position="42"/>
    </location>
</feature>
<evidence type="ECO:0000313" key="7">
    <source>
        <dbReference type="EMBL" id="MCP9291912.1"/>
    </source>
</evidence>
<proteinExistence type="inferred from homology"/>
<dbReference type="PANTHER" id="PTHR43531">
    <property type="entry name" value="PROTEIN ICFG"/>
    <property type="match status" value="1"/>
</dbReference>
<evidence type="ECO:0000259" key="6">
    <source>
        <dbReference type="PROSITE" id="PS50111"/>
    </source>
</evidence>
<keyword evidence="5" id="KW-1133">Transmembrane helix</keyword>
<evidence type="ECO:0000313" key="8">
    <source>
        <dbReference type="Proteomes" id="UP001139125"/>
    </source>
</evidence>
<dbReference type="Gene3D" id="1.10.287.950">
    <property type="entry name" value="Methyl-accepting chemotaxis protein"/>
    <property type="match status" value="1"/>
</dbReference>
<dbReference type="GO" id="GO:0005886">
    <property type="term" value="C:plasma membrane"/>
    <property type="evidence" value="ECO:0007669"/>
    <property type="project" value="TreeGrafter"/>
</dbReference>
<sequence>MSSTINVSANNKKWTIGKKLTAAFTGITLISLILGSLGQYAATSNKKTVEEIGKVRLPSIQSLQDMNLAMAEIRSKEEALQNPALSDKERKEAVETVDHYWDKLTEAKAIYEPLPQTQQEALEWQAFLKSYQTWKNHQDEFRKISREYLLISEDSQRADEILSNLRDQFMNYNMESYRIAKERLQGIVELNKAIVDSEVKSATAQNNIIGTFAIIGLVFGVTLAGLLGYFITRSVNKTLKSIIDRLKSGSEQVNASSVQLSGASQDLAESASEQAASVQETTSSLEEMSSQIKLNAENSAEVEVAMKESKPLVESGVEAMKRMTEAMKEISHSSKETSKIINTIDDIAFQTNLLALNAAVEAARAGEAGKGFAVVAEEVRNLAQRSAEAAKNTSELIQKSQSSSDRGNGVSKEVSDNLQKIEESINEVSSLVVEISAASKEQAVGIQQMSSVMSEMDNVVQTNASSSEESASAAEELSSQAAELQYIVNELMEMVGGSGAHHMPKQEGVLQRVAKHIPLAQKVTPSVSSNGHTVNGIRHFNGDGKSERAKQNLHREPALNGFSHDDFSDF</sequence>
<name>A0A9X2RFT2_9BACT</name>
<reference evidence="7" key="1">
    <citation type="submission" date="2022-06" db="EMBL/GenBank/DDBJ databases">
        <title>Gracilimonas sp. CAU 1638 isolated from sea sediment.</title>
        <authorList>
            <person name="Kim W."/>
        </authorList>
    </citation>
    <scope>NUCLEOTIDE SEQUENCE</scope>
    <source>
        <strain evidence="7">CAU 1638</strain>
    </source>
</reference>
<dbReference type="Pfam" id="PF12729">
    <property type="entry name" value="4HB_MCP_1"/>
    <property type="match status" value="1"/>
</dbReference>
<comment type="caution">
    <text evidence="7">The sequence shown here is derived from an EMBL/GenBank/DDBJ whole genome shotgun (WGS) entry which is preliminary data.</text>
</comment>
<feature type="region of interest" description="Disordered" evidence="4">
    <location>
        <begin position="389"/>
        <end position="415"/>
    </location>
</feature>
<keyword evidence="8" id="KW-1185">Reference proteome</keyword>
<dbReference type="Proteomes" id="UP001139125">
    <property type="component" value="Unassembled WGS sequence"/>
</dbReference>
<feature type="compositionally biased region" description="Basic and acidic residues" evidence="4">
    <location>
        <begin position="540"/>
        <end position="570"/>
    </location>
</feature>
<accession>A0A9X2RFT2</accession>
<dbReference type="RefSeq" id="WP_255134786.1">
    <property type="nucleotide sequence ID" value="NZ_JANDBC010000002.1"/>
</dbReference>
<feature type="compositionally biased region" description="Polar residues" evidence="4">
    <location>
        <begin position="391"/>
        <end position="406"/>
    </location>
</feature>
<evidence type="ECO:0000256" key="5">
    <source>
        <dbReference type="SAM" id="Phobius"/>
    </source>
</evidence>
<comment type="similarity">
    <text evidence="2">Belongs to the methyl-accepting chemotaxis (MCP) protein family.</text>
</comment>
<dbReference type="InterPro" id="IPR004089">
    <property type="entry name" value="MCPsignal_dom"/>
</dbReference>
<keyword evidence="1" id="KW-0145">Chemotaxis</keyword>
<dbReference type="InterPro" id="IPR051310">
    <property type="entry name" value="MCP_chemotaxis"/>
</dbReference>
<evidence type="ECO:0000256" key="4">
    <source>
        <dbReference type="SAM" id="MobiDB-lite"/>
    </source>
</evidence>
<feature type="region of interest" description="Disordered" evidence="4">
    <location>
        <begin position="525"/>
        <end position="570"/>
    </location>
</feature>